<dbReference type="PANTHER" id="PTHR11614">
    <property type="entry name" value="PHOSPHOLIPASE-RELATED"/>
    <property type="match status" value="1"/>
</dbReference>
<dbReference type="InterPro" id="IPR000073">
    <property type="entry name" value="AB_hydrolase_1"/>
</dbReference>
<dbReference type="InterPro" id="IPR051044">
    <property type="entry name" value="MAG_DAG_Lipase"/>
</dbReference>
<gene>
    <name evidence="2" type="ORF">QQ008_06035</name>
</gene>
<dbReference type="RefSeq" id="WP_346750938.1">
    <property type="nucleotide sequence ID" value="NZ_JAUJEA010000002.1"/>
</dbReference>
<evidence type="ECO:0000313" key="3">
    <source>
        <dbReference type="Proteomes" id="UP001172082"/>
    </source>
</evidence>
<proteinExistence type="predicted"/>
<dbReference type="EMBL" id="JAUJEA010000002">
    <property type="protein sequence ID" value="MDN5200908.1"/>
    <property type="molecule type" value="Genomic_DNA"/>
</dbReference>
<keyword evidence="3" id="KW-1185">Reference proteome</keyword>
<dbReference type="InterPro" id="IPR022742">
    <property type="entry name" value="Hydrolase_4"/>
</dbReference>
<organism evidence="2 3">
    <name type="scientific">Splendidivirga corallicola</name>
    <dbReference type="NCBI Taxonomy" id="3051826"/>
    <lineage>
        <taxon>Bacteria</taxon>
        <taxon>Pseudomonadati</taxon>
        <taxon>Bacteroidota</taxon>
        <taxon>Cytophagia</taxon>
        <taxon>Cytophagales</taxon>
        <taxon>Splendidivirgaceae</taxon>
        <taxon>Splendidivirga</taxon>
    </lineage>
</organism>
<name>A0ABT8KKE4_9BACT</name>
<dbReference type="Proteomes" id="UP001172082">
    <property type="component" value="Unassembled WGS sequence"/>
</dbReference>
<dbReference type="Gene3D" id="3.40.50.1820">
    <property type="entry name" value="alpha/beta hydrolase"/>
    <property type="match status" value="1"/>
</dbReference>
<feature type="domain" description="Serine aminopeptidase S33" evidence="1">
    <location>
        <begin position="26"/>
        <end position="260"/>
    </location>
</feature>
<accession>A0ABT8KKE4</accession>
<protein>
    <submittedName>
        <fullName evidence="2">Lysophospholipase</fullName>
    </submittedName>
</protein>
<comment type="caution">
    <text evidence="2">The sequence shown here is derived from an EMBL/GenBank/DDBJ whole genome shotgun (WGS) entry which is preliminary data.</text>
</comment>
<sequence length="277" mass="31625">MEIEEFKIVSTDSTELVGMHWFNESNPKAAICIAHGFAEHQQRYTHVAQFFTDKGFSVFTYDQRGHGKSPGKRGHFRSFSVLLDDLENFVKHTRRTFNDIPIILYGHSFGGAVVTNYIFKKNINEIKGALITSPWLRLAFEPPRVKVRLAKLVNSILPSHTEPNDLDPDLLSNDKEVCRRYAADPLVHKKISVRAFLEITRTGEHIIRQADKAKIPMLLAHGSHDKITAREATIELAGKLGDQCTLKIWEGLQHETHNEINFEEVLTFNLSWINNLL</sequence>
<evidence type="ECO:0000313" key="2">
    <source>
        <dbReference type="EMBL" id="MDN5200908.1"/>
    </source>
</evidence>
<evidence type="ECO:0000259" key="1">
    <source>
        <dbReference type="Pfam" id="PF12146"/>
    </source>
</evidence>
<dbReference type="PRINTS" id="PR00111">
    <property type="entry name" value="ABHYDROLASE"/>
</dbReference>
<reference evidence="2" key="1">
    <citation type="submission" date="2023-06" db="EMBL/GenBank/DDBJ databases">
        <title>Genomic of Parafulvivirga corallium.</title>
        <authorList>
            <person name="Wang G."/>
        </authorList>
    </citation>
    <scope>NUCLEOTIDE SEQUENCE</scope>
    <source>
        <strain evidence="2">BMA10</strain>
    </source>
</reference>
<dbReference type="Pfam" id="PF12146">
    <property type="entry name" value="Hydrolase_4"/>
    <property type="match status" value="1"/>
</dbReference>
<dbReference type="SUPFAM" id="SSF53474">
    <property type="entry name" value="alpha/beta-Hydrolases"/>
    <property type="match status" value="1"/>
</dbReference>
<dbReference type="InterPro" id="IPR029058">
    <property type="entry name" value="AB_hydrolase_fold"/>
</dbReference>